<dbReference type="InterPro" id="IPR015424">
    <property type="entry name" value="PyrdxlP-dep_Trfase"/>
</dbReference>
<dbReference type="InterPro" id="IPR049704">
    <property type="entry name" value="Aminotrans_3_PPA_site"/>
</dbReference>
<evidence type="ECO:0000313" key="8">
    <source>
        <dbReference type="EMBL" id="SUZ78761.1"/>
    </source>
</evidence>
<evidence type="ECO:0000256" key="5">
    <source>
        <dbReference type="ARBA" id="ARBA00022898"/>
    </source>
</evidence>
<dbReference type="NCBIfam" id="TIGR00713">
    <property type="entry name" value="hemL"/>
    <property type="match status" value="1"/>
</dbReference>
<dbReference type="UniPathway" id="UPA00251">
    <property type="reaction ID" value="UER00317"/>
</dbReference>
<sequence length="427" mass="46014">MQITQSTQLFSRAQQRIPGGVNSPVRAFKSVNMTPLFITRAQGSKLYDADGNEFIDFVGSWGPMILGHAHTEVVRKLEETLLKGTSFGAPTEGEILLAEMVCEAVPSVEMLRLVNSGSEAAMAVLRVARGYTGRDKIIKFEGCYHGSVDPLLVQAGSGAMTLGIPDSPGVPASFVEHTLQAKFNDLDSVIKLVEENSSKIAAVIIEPVAGNMGMIPPEHGFLQGLRDLCDREGILLIFDEVMSGFRVDYGGAQALFGVLPDMSIFGKIIGGGLPVGAYGGRQDIMLQVAPAGPVYQAGTLSGNPLAVAAGLSTLEILRKENPYPELGQKTSWLSGEFQSAAESAGVPLQTQAMGGMFGFFFSETPVRNYQDALNSDVERFTRFFRSMLNQGIYLAPSAFESLFVSTAHSEKDLERTARAFRKALQEK</sequence>
<dbReference type="AlphaFoldDB" id="A0A381QHF1"/>
<dbReference type="InterPro" id="IPR004639">
    <property type="entry name" value="4pyrrol_synth_GluAld_NH2Trfase"/>
</dbReference>
<dbReference type="HAMAP" id="MF_00375">
    <property type="entry name" value="HemL_aminotrans_3"/>
    <property type="match status" value="1"/>
</dbReference>
<evidence type="ECO:0000256" key="6">
    <source>
        <dbReference type="ARBA" id="ARBA00023235"/>
    </source>
</evidence>
<dbReference type="InterPro" id="IPR015422">
    <property type="entry name" value="PyrdxlP-dep_Trfase_small"/>
</dbReference>
<dbReference type="FunFam" id="3.40.640.10:FF:000021">
    <property type="entry name" value="Glutamate-1-semialdehyde 2,1-aminomutase"/>
    <property type="match status" value="1"/>
</dbReference>
<gene>
    <name evidence="8" type="ORF">METZ01_LOCUS31615</name>
</gene>
<keyword evidence="5" id="KW-0663">Pyridoxal phosphate</keyword>
<evidence type="ECO:0000256" key="4">
    <source>
        <dbReference type="ARBA" id="ARBA00012143"/>
    </source>
</evidence>
<protein>
    <recommendedName>
        <fullName evidence="4">glutamate-1-semialdehyde 2,1-aminomutase</fullName>
        <ecNumber evidence="4">5.4.3.8</ecNumber>
    </recommendedName>
</protein>
<dbReference type="EMBL" id="UINC01001365">
    <property type="protein sequence ID" value="SUZ78761.1"/>
    <property type="molecule type" value="Genomic_DNA"/>
</dbReference>
<dbReference type="EC" id="5.4.3.8" evidence="4"/>
<organism evidence="8">
    <name type="scientific">marine metagenome</name>
    <dbReference type="NCBI Taxonomy" id="408172"/>
    <lineage>
        <taxon>unclassified sequences</taxon>
        <taxon>metagenomes</taxon>
        <taxon>ecological metagenomes</taxon>
    </lineage>
</organism>
<name>A0A381QHF1_9ZZZZ</name>
<evidence type="ECO:0000256" key="1">
    <source>
        <dbReference type="ARBA" id="ARBA00001933"/>
    </source>
</evidence>
<dbReference type="GO" id="GO:0042286">
    <property type="term" value="F:glutamate-1-semialdehyde 2,1-aminomutase activity"/>
    <property type="evidence" value="ECO:0007669"/>
    <property type="project" value="UniProtKB-EC"/>
</dbReference>
<accession>A0A381QHF1</accession>
<dbReference type="CDD" id="cd00610">
    <property type="entry name" value="OAT_like"/>
    <property type="match status" value="1"/>
</dbReference>
<dbReference type="Gene3D" id="3.40.640.10">
    <property type="entry name" value="Type I PLP-dependent aspartate aminotransferase-like (Major domain)"/>
    <property type="match status" value="1"/>
</dbReference>
<comment type="pathway">
    <text evidence="2">Porphyrin-containing compound metabolism; protoporphyrin-IX biosynthesis; 5-aminolevulinate from L-glutamyl-tRNA(Glu): step 2/2.</text>
</comment>
<evidence type="ECO:0000256" key="7">
    <source>
        <dbReference type="ARBA" id="ARBA00023244"/>
    </source>
</evidence>
<comment type="cofactor">
    <cofactor evidence="1">
        <name>pyridoxal 5'-phosphate</name>
        <dbReference type="ChEBI" id="CHEBI:597326"/>
    </cofactor>
</comment>
<dbReference type="GO" id="GO:0006782">
    <property type="term" value="P:protoporphyrinogen IX biosynthetic process"/>
    <property type="evidence" value="ECO:0007669"/>
    <property type="project" value="UniProtKB-UniPathway"/>
</dbReference>
<proteinExistence type="inferred from homology"/>
<dbReference type="PANTHER" id="PTHR43713:SF3">
    <property type="entry name" value="GLUTAMATE-1-SEMIALDEHYDE 2,1-AMINOMUTASE 1, CHLOROPLASTIC-RELATED"/>
    <property type="match status" value="1"/>
</dbReference>
<keyword evidence="6" id="KW-0413">Isomerase</keyword>
<dbReference type="Gene3D" id="3.90.1150.10">
    <property type="entry name" value="Aspartate Aminotransferase, domain 1"/>
    <property type="match status" value="1"/>
</dbReference>
<evidence type="ECO:0000256" key="3">
    <source>
        <dbReference type="ARBA" id="ARBA00008981"/>
    </source>
</evidence>
<dbReference type="PANTHER" id="PTHR43713">
    <property type="entry name" value="GLUTAMATE-1-SEMIALDEHYDE 2,1-AMINOMUTASE"/>
    <property type="match status" value="1"/>
</dbReference>
<reference evidence="8" key="1">
    <citation type="submission" date="2018-05" db="EMBL/GenBank/DDBJ databases">
        <authorList>
            <person name="Lanie J.A."/>
            <person name="Ng W.-L."/>
            <person name="Kazmierczak K.M."/>
            <person name="Andrzejewski T.M."/>
            <person name="Davidsen T.M."/>
            <person name="Wayne K.J."/>
            <person name="Tettelin H."/>
            <person name="Glass J.I."/>
            <person name="Rusch D."/>
            <person name="Podicherti R."/>
            <person name="Tsui H.-C.T."/>
            <person name="Winkler M.E."/>
        </authorList>
    </citation>
    <scope>NUCLEOTIDE SEQUENCE</scope>
</reference>
<comment type="similarity">
    <text evidence="3">Belongs to the class-III pyridoxal-phosphate-dependent aminotransferase family. HemL subfamily.</text>
</comment>
<dbReference type="SUPFAM" id="SSF53383">
    <property type="entry name" value="PLP-dependent transferases"/>
    <property type="match status" value="1"/>
</dbReference>
<dbReference type="GO" id="GO:0030170">
    <property type="term" value="F:pyridoxal phosphate binding"/>
    <property type="evidence" value="ECO:0007669"/>
    <property type="project" value="InterPro"/>
</dbReference>
<dbReference type="GO" id="GO:0008483">
    <property type="term" value="F:transaminase activity"/>
    <property type="evidence" value="ECO:0007669"/>
    <property type="project" value="InterPro"/>
</dbReference>
<keyword evidence="7" id="KW-0627">Porphyrin biosynthesis</keyword>
<dbReference type="InterPro" id="IPR015421">
    <property type="entry name" value="PyrdxlP-dep_Trfase_major"/>
</dbReference>
<dbReference type="PROSITE" id="PS00600">
    <property type="entry name" value="AA_TRANSFER_CLASS_3"/>
    <property type="match status" value="1"/>
</dbReference>
<dbReference type="NCBIfam" id="NF000818">
    <property type="entry name" value="PRK00062.1"/>
    <property type="match status" value="1"/>
</dbReference>
<dbReference type="InterPro" id="IPR005814">
    <property type="entry name" value="Aminotrans_3"/>
</dbReference>
<dbReference type="Pfam" id="PF00202">
    <property type="entry name" value="Aminotran_3"/>
    <property type="match status" value="1"/>
</dbReference>
<evidence type="ECO:0000256" key="2">
    <source>
        <dbReference type="ARBA" id="ARBA00004819"/>
    </source>
</evidence>